<comment type="similarity">
    <text evidence="1 9 10">Belongs to the class-I aminoacyl-tRNA synthetase family.</text>
</comment>
<dbReference type="EC" id="6.1.1.4" evidence="9"/>
<name>A0A542DVD1_9MICO</name>
<proteinExistence type="inferred from homology"/>
<evidence type="ECO:0000259" key="14">
    <source>
        <dbReference type="Pfam" id="PF13603"/>
    </source>
</evidence>
<feature type="compositionally biased region" description="Low complexity" evidence="11">
    <location>
        <begin position="1"/>
        <end position="16"/>
    </location>
</feature>
<dbReference type="SUPFAM" id="SSF47323">
    <property type="entry name" value="Anticodon-binding domain of a subclass of class I aminoacyl-tRNA synthetases"/>
    <property type="match status" value="1"/>
</dbReference>
<dbReference type="AlphaFoldDB" id="A0A542DVD1"/>
<dbReference type="Pfam" id="PF13603">
    <property type="entry name" value="tRNA-synt_1_2"/>
    <property type="match status" value="1"/>
</dbReference>
<comment type="caution">
    <text evidence="15">The sequence shown here is derived from an EMBL/GenBank/DDBJ whole genome shotgun (WGS) entry which is preliminary data.</text>
</comment>
<dbReference type="InterPro" id="IPR014729">
    <property type="entry name" value="Rossmann-like_a/b/a_fold"/>
</dbReference>
<dbReference type="InterPro" id="IPR015413">
    <property type="entry name" value="Methionyl/Leucyl_tRNA_Synth"/>
</dbReference>
<feature type="domain" description="Methionyl/Valyl/Leucyl/Isoleucyl-tRNA synthetase anticodon-binding" evidence="12">
    <location>
        <begin position="851"/>
        <end position="962"/>
    </location>
</feature>
<feature type="region of interest" description="Disordered" evidence="11">
    <location>
        <begin position="1"/>
        <end position="26"/>
    </location>
</feature>
<protein>
    <recommendedName>
        <fullName evidence="9">Leucine--tRNA ligase</fullName>
        <ecNumber evidence="9">6.1.1.4</ecNumber>
    </recommendedName>
    <alternativeName>
        <fullName evidence="9">Leucyl-tRNA synthetase</fullName>
        <shortName evidence="9">LeuRS</shortName>
    </alternativeName>
</protein>
<dbReference type="HAMAP" id="MF_00049_B">
    <property type="entry name" value="Leu_tRNA_synth_B"/>
    <property type="match status" value="1"/>
</dbReference>
<evidence type="ECO:0000256" key="11">
    <source>
        <dbReference type="SAM" id="MobiDB-lite"/>
    </source>
</evidence>
<dbReference type="FunFam" id="1.10.730.10:FF:000011">
    <property type="entry name" value="Leucine--tRNA ligase chloroplastic/mitochondrial"/>
    <property type="match status" value="1"/>
</dbReference>
<dbReference type="InterPro" id="IPR009008">
    <property type="entry name" value="Val/Leu/Ile-tRNA-synth_edit"/>
</dbReference>
<evidence type="ECO:0000256" key="1">
    <source>
        <dbReference type="ARBA" id="ARBA00005594"/>
    </source>
</evidence>
<keyword evidence="6 9" id="KW-0648">Protein biosynthesis</keyword>
<dbReference type="FunFam" id="3.40.50.620:FF:000087">
    <property type="entry name" value="Leucine--tRNA ligase"/>
    <property type="match status" value="1"/>
</dbReference>
<evidence type="ECO:0000259" key="13">
    <source>
        <dbReference type="Pfam" id="PF09334"/>
    </source>
</evidence>
<dbReference type="PRINTS" id="PR00985">
    <property type="entry name" value="TRNASYNTHLEU"/>
</dbReference>
<keyword evidence="3 9" id="KW-0436">Ligase</keyword>
<dbReference type="InterPro" id="IPR002302">
    <property type="entry name" value="Leu-tRNA-ligase"/>
</dbReference>
<dbReference type="GO" id="GO:0006429">
    <property type="term" value="P:leucyl-tRNA aminoacylation"/>
    <property type="evidence" value="ECO:0007669"/>
    <property type="project" value="UniProtKB-UniRule"/>
</dbReference>
<comment type="subcellular location">
    <subcellularLocation>
        <location evidence="9">Cytoplasm</location>
    </subcellularLocation>
</comment>
<dbReference type="PANTHER" id="PTHR43740:SF2">
    <property type="entry name" value="LEUCINE--TRNA LIGASE, MITOCHONDRIAL"/>
    <property type="match status" value="1"/>
</dbReference>
<dbReference type="InterPro" id="IPR013155">
    <property type="entry name" value="M/V/L/I-tRNA-synth_anticd-bd"/>
</dbReference>
<dbReference type="SUPFAM" id="SSF52374">
    <property type="entry name" value="Nucleotidylyl transferase"/>
    <property type="match status" value="1"/>
</dbReference>
<dbReference type="SUPFAM" id="SSF50677">
    <property type="entry name" value="ValRS/IleRS/LeuRS editing domain"/>
    <property type="match status" value="1"/>
</dbReference>
<evidence type="ECO:0000259" key="12">
    <source>
        <dbReference type="Pfam" id="PF08264"/>
    </source>
</evidence>
<dbReference type="EMBL" id="VFMN01000001">
    <property type="protein sequence ID" value="TQJ07053.1"/>
    <property type="molecule type" value="Genomic_DNA"/>
</dbReference>
<dbReference type="PROSITE" id="PS00178">
    <property type="entry name" value="AA_TRNA_LIGASE_I"/>
    <property type="match status" value="1"/>
</dbReference>
<feature type="domain" description="Methionyl/Leucyl tRNA synthetase" evidence="13">
    <location>
        <begin position="80"/>
        <end position="183"/>
    </location>
</feature>
<dbReference type="Gene3D" id="3.40.50.620">
    <property type="entry name" value="HUPs"/>
    <property type="match status" value="3"/>
</dbReference>
<keyword evidence="5 9" id="KW-0067">ATP-binding</keyword>
<evidence type="ECO:0000256" key="6">
    <source>
        <dbReference type="ARBA" id="ARBA00022917"/>
    </source>
</evidence>
<comment type="catalytic activity">
    <reaction evidence="8 9">
        <text>tRNA(Leu) + L-leucine + ATP = L-leucyl-tRNA(Leu) + AMP + diphosphate</text>
        <dbReference type="Rhea" id="RHEA:11688"/>
        <dbReference type="Rhea" id="RHEA-COMP:9613"/>
        <dbReference type="Rhea" id="RHEA-COMP:9622"/>
        <dbReference type="ChEBI" id="CHEBI:30616"/>
        <dbReference type="ChEBI" id="CHEBI:33019"/>
        <dbReference type="ChEBI" id="CHEBI:57427"/>
        <dbReference type="ChEBI" id="CHEBI:78442"/>
        <dbReference type="ChEBI" id="CHEBI:78494"/>
        <dbReference type="ChEBI" id="CHEBI:456215"/>
        <dbReference type="EC" id="6.1.1.4"/>
    </reaction>
</comment>
<evidence type="ECO:0000256" key="3">
    <source>
        <dbReference type="ARBA" id="ARBA00022598"/>
    </source>
</evidence>
<evidence type="ECO:0000256" key="2">
    <source>
        <dbReference type="ARBA" id="ARBA00022490"/>
    </source>
</evidence>
<feature type="domain" description="Leucyl-tRNA synthetase editing" evidence="14">
    <location>
        <begin position="317"/>
        <end position="530"/>
    </location>
</feature>
<dbReference type="InterPro" id="IPR009080">
    <property type="entry name" value="tRNAsynth_Ia_anticodon-bd"/>
</dbReference>
<dbReference type="Pfam" id="PF09334">
    <property type="entry name" value="tRNA-synt_1g"/>
    <property type="match status" value="1"/>
</dbReference>
<evidence type="ECO:0000256" key="9">
    <source>
        <dbReference type="HAMAP-Rule" id="MF_00049"/>
    </source>
</evidence>
<dbReference type="GO" id="GO:0004823">
    <property type="term" value="F:leucine-tRNA ligase activity"/>
    <property type="evidence" value="ECO:0007669"/>
    <property type="project" value="UniProtKB-UniRule"/>
</dbReference>
<dbReference type="PANTHER" id="PTHR43740">
    <property type="entry name" value="LEUCYL-TRNA SYNTHETASE"/>
    <property type="match status" value="1"/>
</dbReference>
<dbReference type="NCBIfam" id="TIGR00396">
    <property type="entry name" value="leuS_bact"/>
    <property type="match status" value="1"/>
</dbReference>
<dbReference type="Pfam" id="PF08264">
    <property type="entry name" value="Anticodon_1"/>
    <property type="match status" value="1"/>
</dbReference>
<keyword evidence="7 9" id="KW-0030">Aminoacyl-tRNA synthetase</keyword>
<accession>A0A542DVD1</accession>
<dbReference type="InterPro" id="IPR001412">
    <property type="entry name" value="aa-tRNA-synth_I_CS"/>
</dbReference>
<sequence length="999" mass="110804">MSMSTTSDTTSGTTSSGSGGAGGDETPYRYTARLAQDIEVAWQDRWEERGTFRAPNPAGPWAQPDEVAALGEKLVVLDMFPYPSGAGLHVGHPLGYIATDVYARFHRMLGRNVMHCLGFDAFGLPAEQYAVQTGQHPRKTTEENMVVMRRQLRRLGLGFDDRRSYATIDPDYYRWTQWIFRQIFEAWYDPEVERADGGRGAARPIAELVAALEAGTRRVPELAGRSWSQLDAVERAEVVDAHRLAYTSEAPVNWCPGLGTVLSNEEVTNEGRSERGNYPVFRRNLRQWMMRITAYADRLADDLDRVDWPEKVKTMQRNWIGRSQGAHVRFPVTTVSGERAGDGAEVEVFTTRPDTLFGATFMVLAPEHPLVDALVPAAWPDGTREAWKGGAAGVDTSSPQAAVASYRLAASRKSEVERQKEDKAKTGVFTGAWATNPVNGVRVPVFVADYVLMGYGTGAIMAVPAQDERDWDFATAYELPIVRTVQPSEGHPEDRAYVGDGPAVNSANDEISLDGLGVAEAKERIVAWLEEKGSGEGTVTYRLRDWLFSRQRYWGEPFPVVYDEDGVVHAVPESMLPVELPDVPDYAPKTFEADDAQSSPEPPLSRVPEWVEVELDLGDGRGVRRYRRETNTMPNWAGSCWYYLRYLDPANDAAFCDPQNEAYWVGPQDEPVAGAPAGTRDPGGVDLYVGGVEHAVLHLLYARFWHKVLFDLGFVSSEEPFRRYFSQGYIQAYAYRDGRGQPVEAKEVVEHGAGDDVTFTWQDEPVTRELGKIGKSLKNSVSPDEMYDAYGADTFRVYEMSMGPLELSKPWETRAVVGSQRFLQRLWRNVVDERTGEVVVTGEPADRATTVLLHKTIAGVREDYEQLRFNTALAKLIELNNAVTKLASPPRDVVEAMVLMLAPVAPHVSEELWSRLGHDGGVAHAAFPVADPALLVDDQVTCVIQVKGKVRDRVEVPADITEDALRELVLAREKVVAATPDGVRTVIVRAPKLVNVVPA</sequence>
<evidence type="ECO:0000256" key="7">
    <source>
        <dbReference type="ARBA" id="ARBA00023146"/>
    </source>
</evidence>
<dbReference type="FunFam" id="3.40.50.620:FF:000060">
    <property type="entry name" value="Leucine--tRNA ligase"/>
    <property type="match status" value="1"/>
</dbReference>
<feature type="short sequence motif" description="'KMSKS' region" evidence="9">
    <location>
        <begin position="772"/>
        <end position="776"/>
    </location>
</feature>
<dbReference type="GO" id="GO:0005524">
    <property type="term" value="F:ATP binding"/>
    <property type="evidence" value="ECO:0007669"/>
    <property type="project" value="UniProtKB-UniRule"/>
</dbReference>
<dbReference type="FunFam" id="3.90.740.10:FF:000017">
    <property type="entry name" value="Leucine--tRNA ligase"/>
    <property type="match status" value="1"/>
</dbReference>
<keyword evidence="4 9" id="KW-0547">Nucleotide-binding</keyword>
<evidence type="ECO:0000256" key="4">
    <source>
        <dbReference type="ARBA" id="ARBA00022741"/>
    </source>
</evidence>
<dbReference type="GO" id="GO:0002161">
    <property type="term" value="F:aminoacyl-tRNA deacylase activity"/>
    <property type="evidence" value="ECO:0007669"/>
    <property type="project" value="InterPro"/>
</dbReference>
<dbReference type="Proteomes" id="UP000317893">
    <property type="component" value="Unassembled WGS sequence"/>
</dbReference>
<evidence type="ECO:0000256" key="10">
    <source>
        <dbReference type="RuleBase" id="RU363039"/>
    </source>
</evidence>
<dbReference type="GO" id="GO:0005829">
    <property type="term" value="C:cytosol"/>
    <property type="evidence" value="ECO:0007669"/>
    <property type="project" value="TreeGrafter"/>
</dbReference>
<dbReference type="CDD" id="cd07958">
    <property type="entry name" value="Anticodon_Ia_Leu_BEm"/>
    <property type="match status" value="1"/>
</dbReference>
<evidence type="ECO:0000256" key="8">
    <source>
        <dbReference type="ARBA" id="ARBA00047469"/>
    </source>
</evidence>
<evidence type="ECO:0000313" key="15">
    <source>
        <dbReference type="EMBL" id="TQJ07053.1"/>
    </source>
</evidence>
<keyword evidence="16" id="KW-1185">Reference proteome</keyword>
<feature type="binding site" evidence="9">
    <location>
        <position position="775"/>
    </location>
    <ligand>
        <name>ATP</name>
        <dbReference type="ChEBI" id="CHEBI:30616"/>
    </ligand>
</feature>
<evidence type="ECO:0000256" key="5">
    <source>
        <dbReference type="ARBA" id="ARBA00022840"/>
    </source>
</evidence>
<organism evidence="15 16">
    <name type="scientific">Lapillicoccus jejuensis</name>
    <dbReference type="NCBI Taxonomy" id="402171"/>
    <lineage>
        <taxon>Bacteria</taxon>
        <taxon>Bacillati</taxon>
        <taxon>Actinomycetota</taxon>
        <taxon>Actinomycetes</taxon>
        <taxon>Micrococcales</taxon>
        <taxon>Intrasporangiaceae</taxon>
        <taxon>Lapillicoccus</taxon>
    </lineage>
</organism>
<comment type="caution">
    <text evidence="9">Lacks conserved residue(s) required for the propagation of feature annotation.</text>
</comment>
<gene>
    <name evidence="9" type="primary">leuS</name>
    <name evidence="15" type="ORF">FB458_0099</name>
</gene>
<dbReference type="InterPro" id="IPR025709">
    <property type="entry name" value="Leu_tRNA-synth_edit"/>
</dbReference>
<keyword evidence="2 9" id="KW-0963">Cytoplasm</keyword>
<evidence type="ECO:0000313" key="16">
    <source>
        <dbReference type="Proteomes" id="UP000317893"/>
    </source>
</evidence>
<dbReference type="Gene3D" id="1.10.730.10">
    <property type="entry name" value="Isoleucyl-tRNA Synthetase, Domain 1"/>
    <property type="match status" value="1"/>
</dbReference>
<dbReference type="FunFam" id="3.40.50.620:FF:000056">
    <property type="entry name" value="Leucine--tRNA ligase"/>
    <property type="match status" value="1"/>
</dbReference>
<reference evidence="15 16" key="1">
    <citation type="submission" date="2019-06" db="EMBL/GenBank/DDBJ databases">
        <title>Sequencing the genomes of 1000 actinobacteria strains.</title>
        <authorList>
            <person name="Klenk H.-P."/>
        </authorList>
    </citation>
    <scope>NUCLEOTIDE SEQUENCE [LARGE SCALE GENOMIC DNA]</scope>
    <source>
        <strain evidence="15 16">DSM 18607</strain>
    </source>
</reference>